<name>A0ABQ9WG86_SAGOE</name>
<accession>A0ABQ9WG86</accession>
<dbReference type="Proteomes" id="UP001266305">
    <property type="component" value="Unassembled WGS sequence"/>
</dbReference>
<reference evidence="2 3" key="1">
    <citation type="submission" date="2023-05" db="EMBL/GenBank/DDBJ databases">
        <title>B98-5 Cell Line De Novo Hybrid Assembly: An Optical Mapping Approach.</title>
        <authorList>
            <person name="Kananen K."/>
            <person name="Auerbach J.A."/>
            <person name="Kautto E."/>
            <person name="Blachly J.S."/>
        </authorList>
    </citation>
    <scope>NUCLEOTIDE SEQUENCE [LARGE SCALE GENOMIC DNA]</scope>
    <source>
        <strain evidence="2">B95-8</strain>
        <tissue evidence="2">Cell line</tissue>
    </source>
</reference>
<gene>
    <name evidence="2" type="ORF">P7K49_002060</name>
</gene>
<dbReference type="EMBL" id="JASSZA010000001">
    <property type="protein sequence ID" value="KAK2120674.1"/>
    <property type="molecule type" value="Genomic_DNA"/>
</dbReference>
<comment type="caution">
    <text evidence="2">The sequence shown here is derived from an EMBL/GenBank/DDBJ whole genome shotgun (WGS) entry which is preliminary data.</text>
</comment>
<feature type="region of interest" description="Disordered" evidence="1">
    <location>
        <begin position="114"/>
        <end position="255"/>
    </location>
</feature>
<organism evidence="2 3">
    <name type="scientific">Saguinus oedipus</name>
    <name type="common">Cotton-top tamarin</name>
    <name type="synonym">Oedipomidas oedipus</name>
    <dbReference type="NCBI Taxonomy" id="9490"/>
    <lineage>
        <taxon>Eukaryota</taxon>
        <taxon>Metazoa</taxon>
        <taxon>Chordata</taxon>
        <taxon>Craniata</taxon>
        <taxon>Vertebrata</taxon>
        <taxon>Euteleostomi</taxon>
        <taxon>Mammalia</taxon>
        <taxon>Eutheria</taxon>
        <taxon>Euarchontoglires</taxon>
        <taxon>Primates</taxon>
        <taxon>Haplorrhini</taxon>
        <taxon>Platyrrhini</taxon>
        <taxon>Cebidae</taxon>
        <taxon>Callitrichinae</taxon>
        <taxon>Saguinus</taxon>
    </lineage>
</organism>
<evidence type="ECO:0000313" key="3">
    <source>
        <dbReference type="Proteomes" id="UP001266305"/>
    </source>
</evidence>
<protein>
    <submittedName>
        <fullName evidence="2">Uncharacterized protein</fullName>
    </submittedName>
</protein>
<evidence type="ECO:0000313" key="2">
    <source>
        <dbReference type="EMBL" id="KAK2120674.1"/>
    </source>
</evidence>
<evidence type="ECO:0000256" key="1">
    <source>
        <dbReference type="SAM" id="MobiDB-lite"/>
    </source>
</evidence>
<proteinExistence type="predicted"/>
<sequence>MTSEPRLGPSVSLNANWLPYGWRGPRTVDTCQQSEAWPVPRPSTIPEPDPRLSVCPESVPHTLGSQCHCPTPPPLLCAAAMQGLLASPEDLGWPLGCTADACWALTLCPRPQSLQCSSTRDPEPRSGRVGWGLPAPDQEDPWVDPDLAVPSPRALQPSTGHPAASPPQAHWPSVPPWPPPDLEKPQHHSPAGAAIAGVSTPGPDRGRGSGVSHLPLRCPTGPSAQGLRHISETPGFPQGLRWLRPPLQGPARVQA</sequence>
<keyword evidence="3" id="KW-1185">Reference proteome</keyword>